<evidence type="ECO:0000256" key="8">
    <source>
        <dbReference type="ARBA" id="ARBA00023171"/>
    </source>
</evidence>
<comment type="similarity">
    <text evidence="2">Belongs to the geranylgeranyl reductase family. ChlP subfamily.</text>
</comment>
<gene>
    <name evidence="17" type="ORF">STAS_22277</name>
</gene>
<organism evidence="17 18">
    <name type="scientific">Striga asiatica</name>
    <name type="common">Asiatic witchweed</name>
    <name type="synonym">Buchnera asiatica</name>
    <dbReference type="NCBI Taxonomy" id="4170"/>
    <lineage>
        <taxon>Eukaryota</taxon>
        <taxon>Viridiplantae</taxon>
        <taxon>Streptophyta</taxon>
        <taxon>Embryophyta</taxon>
        <taxon>Tracheophyta</taxon>
        <taxon>Spermatophyta</taxon>
        <taxon>Magnoliopsida</taxon>
        <taxon>eudicotyledons</taxon>
        <taxon>Gunneridae</taxon>
        <taxon>Pentapetalae</taxon>
        <taxon>asterids</taxon>
        <taxon>lamiids</taxon>
        <taxon>Lamiales</taxon>
        <taxon>Orobanchaceae</taxon>
        <taxon>Buchnereae</taxon>
        <taxon>Striga</taxon>
    </lineage>
</organism>
<evidence type="ECO:0000256" key="10">
    <source>
        <dbReference type="ARBA" id="ARBA00033069"/>
    </source>
</evidence>
<dbReference type="PANTHER" id="PTHR42685:SF13">
    <property type="entry name" value="GERANYLGERANYL DIPHOSPHATE REDUCTASE"/>
    <property type="match status" value="1"/>
</dbReference>
<dbReference type="Gene3D" id="1.20.5.190">
    <property type="match status" value="1"/>
</dbReference>
<dbReference type="CDD" id="cd23767">
    <property type="entry name" value="IQCD"/>
    <property type="match status" value="1"/>
</dbReference>
<dbReference type="GO" id="GO:0071949">
    <property type="term" value="F:FAD binding"/>
    <property type="evidence" value="ECO:0007669"/>
    <property type="project" value="InterPro"/>
</dbReference>
<dbReference type="PANTHER" id="PTHR42685">
    <property type="entry name" value="GERANYLGERANYL DIPHOSPHATE REDUCTASE"/>
    <property type="match status" value="1"/>
</dbReference>
<feature type="region of interest" description="Disordered" evidence="14">
    <location>
        <begin position="245"/>
        <end position="268"/>
    </location>
</feature>
<dbReference type="InterPro" id="IPR050407">
    <property type="entry name" value="Geranylgeranyl_reductase"/>
</dbReference>
<dbReference type="OrthoDB" id="655030at2759"/>
<feature type="region of interest" description="Disordered" evidence="14">
    <location>
        <begin position="367"/>
        <end position="392"/>
    </location>
</feature>
<accession>A0A5A7QJ63</accession>
<dbReference type="FunFam" id="3.50.50.60:FF:000083">
    <property type="entry name" value="Geranylgeranyl diphosphate reductase"/>
    <property type="match status" value="1"/>
</dbReference>
<dbReference type="GO" id="GO:0102067">
    <property type="term" value="F:geranylgeranyl diphosphate reductase activity"/>
    <property type="evidence" value="ECO:0007669"/>
    <property type="project" value="UniProtKB-EC"/>
</dbReference>
<dbReference type="GO" id="GO:0009535">
    <property type="term" value="C:chloroplast thylakoid membrane"/>
    <property type="evidence" value="ECO:0007669"/>
    <property type="project" value="TreeGrafter"/>
</dbReference>
<keyword evidence="6" id="KW-0112">Calmodulin-binding</keyword>
<keyword evidence="4" id="KW-0602">Photosynthesis</keyword>
<evidence type="ECO:0000256" key="7">
    <source>
        <dbReference type="ARBA" id="ARBA00023002"/>
    </source>
</evidence>
<protein>
    <recommendedName>
        <fullName evidence="13">Geranylgeranyl diphosphate reductase, chloroplastic</fullName>
        <ecNumber evidence="3">1.3.1.83</ecNumber>
    </recommendedName>
    <alternativeName>
        <fullName evidence="10">Geranylgeranyl reductase</fullName>
    </alternativeName>
</protein>
<dbReference type="InterPro" id="IPR002938">
    <property type="entry name" value="FAD-bd"/>
</dbReference>
<evidence type="ECO:0000256" key="11">
    <source>
        <dbReference type="ARBA" id="ARBA00047837"/>
    </source>
</evidence>
<dbReference type="EC" id="1.3.1.83" evidence="3"/>
<evidence type="ECO:0000256" key="4">
    <source>
        <dbReference type="ARBA" id="ARBA00022531"/>
    </source>
</evidence>
<dbReference type="PROSITE" id="PS50096">
    <property type="entry name" value="IQ"/>
    <property type="match status" value="2"/>
</dbReference>
<keyword evidence="8" id="KW-0149">Chlorophyll biosynthesis</keyword>
<dbReference type="NCBIfam" id="TIGR02028">
    <property type="entry name" value="ChlP"/>
    <property type="match status" value="1"/>
</dbReference>
<dbReference type="InterPro" id="IPR036188">
    <property type="entry name" value="FAD/NAD-bd_sf"/>
</dbReference>
<dbReference type="Gene3D" id="3.50.50.60">
    <property type="entry name" value="FAD/NAD(P)-binding domain"/>
    <property type="match status" value="1"/>
</dbReference>
<dbReference type="GO" id="GO:0005516">
    <property type="term" value="F:calmodulin binding"/>
    <property type="evidence" value="ECO:0007669"/>
    <property type="project" value="UniProtKB-KW"/>
</dbReference>
<keyword evidence="5" id="KW-0521">NADP</keyword>
<comment type="pathway">
    <text evidence="1">Porphyrin-containing compound metabolism; chlorophyll biosynthesis.</text>
</comment>
<dbReference type="Pfam" id="PF13178">
    <property type="entry name" value="DUF4005"/>
    <property type="match status" value="1"/>
</dbReference>
<dbReference type="EMBL" id="BKCP01007181">
    <property type="protein sequence ID" value="GER45343.1"/>
    <property type="molecule type" value="Genomic_DNA"/>
</dbReference>
<dbReference type="InterPro" id="IPR025064">
    <property type="entry name" value="DUF4005"/>
</dbReference>
<evidence type="ECO:0000256" key="14">
    <source>
        <dbReference type="SAM" id="MobiDB-lite"/>
    </source>
</evidence>
<keyword evidence="18" id="KW-1185">Reference proteome</keyword>
<dbReference type="GO" id="GO:0045550">
    <property type="term" value="F:geranylgeranyl reductase activity"/>
    <property type="evidence" value="ECO:0007669"/>
    <property type="project" value="InterPro"/>
</dbReference>
<dbReference type="AlphaFoldDB" id="A0A5A7QJ63"/>
<dbReference type="NCBIfam" id="TIGR02023">
    <property type="entry name" value="BchP-ChlP"/>
    <property type="match status" value="1"/>
</dbReference>
<dbReference type="NCBIfam" id="TIGR02032">
    <property type="entry name" value="GG-red-SF"/>
    <property type="match status" value="1"/>
</dbReference>
<comment type="caution">
    <text evidence="17">The sequence shown here is derived from an EMBL/GenBank/DDBJ whole genome shotgun (WGS) entry which is preliminary data.</text>
</comment>
<dbReference type="Proteomes" id="UP000325081">
    <property type="component" value="Unassembled WGS sequence"/>
</dbReference>
<feature type="domain" description="FAD-binding" evidence="15">
    <location>
        <begin position="435"/>
        <end position="595"/>
    </location>
</feature>
<dbReference type="PRINTS" id="PR00420">
    <property type="entry name" value="RNGMNOXGNASE"/>
</dbReference>
<evidence type="ECO:0000256" key="1">
    <source>
        <dbReference type="ARBA" id="ARBA00005173"/>
    </source>
</evidence>
<comment type="catalytic activity">
    <reaction evidence="11">
        <text>phytyl diphosphate + 3 NADP(+) = geranylgeranyl diphosphate + 3 NADPH + 3 H(+)</text>
        <dbReference type="Rhea" id="RHEA:26229"/>
        <dbReference type="ChEBI" id="CHEBI:15378"/>
        <dbReference type="ChEBI" id="CHEBI:57533"/>
        <dbReference type="ChEBI" id="CHEBI:57783"/>
        <dbReference type="ChEBI" id="CHEBI:58349"/>
        <dbReference type="ChEBI" id="CHEBI:75434"/>
        <dbReference type="EC" id="1.3.1.83"/>
    </reaction>
</comment>
<dbReference type="InterPro" id="IPR011777">
    <property type="entry name" value="Geranylgeranyl_Rdtase_fam"/>
</dbReference>
<evidence type="ECO:0000313" key="18">
    <source>
        <dbReference type="Proteomes" id="UP000325081"/>
    </source>
</evidence>
<proteinExistence type="inferred from homology"/>
<evidence type="ECO:0000256" key="5">
    <source>
        <dbReference type="ARBA" id="ARBA00022857"/>
    </source>
</evidence>
<evidence type="ECO:0000256" key="6">
    <source>
        <dbReference type="ARBA" id="ARBA00022860"/>
    </source>
</evidence>
<evidence type="ECO:0000256" key="13">
    <source>
        <dbReference type="ARBA" id="ARBA00067953"/>
    </source>
</evidence>
<evidence type="ECO:0000259" key="15">
    <source>
        <dbReference type="Pfam" id="PF01494"/>
    </source>
</evidence>
<evidence type="ECO:0000256" key="9">
    <source>
        <dbReference type="ARBA" id="ARBA00024015"/>
    </source>
</evidence>
<name>A0A5A7QJ63_STRAF</name>
<dbReference type="GO" id="GO:0015995">
    <property type="term" value="P:chlorophyll biosynthetic process"/>
    <property type="evidence" value="ECO:0007669"/>
    <property type="project" value="UniProtKB-KW"/>
</dbReference>
<comment type="pathway">
    <text evidence="9">Cofactor biosynthesis; tocopherol biosynthesis.</text>
</comment>
<dbReference type="Pfam" id="PF00612">
    <property type="entry name" value="IQ"/>
    <property type="match status" value="2"/>
</dbReference>
<reference evidence="18" key="1">
    <citation type="journal article" date="2019" name="Curr. Biol.">
        <title>Genome Sequence of Striga asiatica Provides Insight into the Evolution of Plant Parasitism.</title>
        <authorList>
            <person name="Yoshida S."/>
            <person name="Kim S."/>
            <person name="Wafula E.K."/>
            <person name="Tanskanen J."/>
            <person name="Kim Y.M."/>
            <person name="Honaas L."/>
            <person name="Yang Z."/>
            <person name="Spallek T."/>
            <person name="Conn C.E."/>
            <person name="Ichihashi Y."/>
            <person name="Cheong K."/>
            <person name="Cui S."/>
            <person name="Der J.P."/>
            <person name="Gundlach H."/>
            <person name="Jiao Y."/>
            <person name="Hori C."/>
            <person name="Ishida J.K."/>
            <person name="Kasahara H."/>
            <person name="Kiba T."/>
            <person name="Kim M.S."/>
            <person name="Koo N."/>
            <person name="Laohavisit A."/>
            <person name="Lee Y.H."/>
            <person name="Lumba S."/>
            <person name="McCourt P."/>
            <person name="Mortimer J.C."/>
            <person name="Mutuku J.M."/>
            <person name="Nomura T."/>
            <person name="Sasaki-Sekimoto Y."/>
            <person name="Seto Y."/>
            <person name="Wang Y."/>
            <person name="Wakatake T."/>
            <person name="Sakakibara H."/>
            <person name="Demura T."/>
            <person name="Yamaguchi S."/>
            <person name="Yoneyama K."/>
            <person name="Manabe R.I."/>
            <person name="Nelson D.C."/>
            <person name="Schulman A.H."/>
            <person name="Timko M.P."/>
            <person name="dePamphilis C.W."/>
            <person name="Choi D."/>
            <person name="Shirasu K."/>
        </authorList>
    </citation>
    <scope>NUCLEOTIDE SEQUENCE [LARGE SCALE GENOMIC DNA]</scope>
    <source>
        <strain evidence="18">cv. UVA1</strain>
    </source>
</reference>
<keyword evidence="7" id="KW-0560">Oxidoreductase</keyword>
<evidence type="ECO:0000256" key="12">
    <source>
        <dbReference type="ARBA" id="ARBA00058147"/>
    </source>
</evidence>
<dbReference type="InterPro" id="IPR000048">
    <property type="entry name" value="IQ_motif_EF-hand-BS"/>
</dbReference>
<sequence length="833" mass="93749">MMQKKEKRTRWVFRLLKIKKLSPLPETSPAKERLTWQTAEQSNICVISPQHEVASQNQAATKIQAAFRRYLARKALQALKGVVRLQALIRGWAVRKQAIHTLKCLQSIVNIQTEVCSKRSERIKSSLYCQEYKCQDFKEKDIKAHSNSQKRWEDSTLTKDKLNALFLTKREASTKRDRIREYYLNHRRSAETERDKVHGRRKYWLEQWVDAQLAKSPTLGNLDRNFSANSGYLQRQYQAELPDPHAYIPTKSGHHRKQHSIGNDNSFPGSPIIPAYMASTESAKAKARSLSSPRLRPLNFDVCSETMSPYKRKCSPISSINSELTSSTWVENHLNTSQRSLGLKGPVKSTMSTKELRIRGIYYQNGNKAVPTDETDSKKAPTPTSPSHMAANSFTSVHHPLHSLTQTFKHQTLIKPQKRLNSKPPTTIITTSKLRAAVIGGGPAGSSAAQSLASGGIETYLFERSPEAAKPCGGAIPLCMLDEFSIPTHLIDRKVTQMKIISPSNLTVDFGKTLKPHEFISMVRREVLDDFLRARAEECGAILIKALVKNIEIPVSEISPYVIHYISNNTHKSLAVDVVIGADGANSKVAKSIKAGDYKCAIAFQERIKLPEEKMKYYENLAEMYVGDDVSPDFYAWVFPKCDHVAVGTGTVRLRQNIKHLQGAIRNRVRCKIDGGEIIKVEAHPIPEHPRPTRVRGRVALVGDAAGYVTKCSGEGIYFAAKSGRMCGEGIVRASENGVKMIGEMDLRREYLRRWDDEYLGTFKFLDVLQRVFYGSNAGREALVELCGKEYVQRMTFESYLYKRLAKGTPVEDLRMAVDTVGSFIRCSLLGIL</sequence>
<feature type="domain" description="DUF4005" evidence="16">
    <location>
        <begin position="260"/>
        <end position="330"/>
    </location>
</feature>
<evidence type="ECO:0000259" key="16">
    <source>
        <dbReference type="Pfam" id="PF13178"/>
    </source>
</evidence>
<dbReference type="InterPro" id="IPR011774">
    <property type="entry name" value="Geranylgeranyl_Rdtase_pln/cyn"/>
</dbReference>
<dbReference type="InterPro" id="IPR010253">
    <property type="entry name" value="BchP_ChlP_pln/prok"/>
</dbReference>
<evidence type="ECO:0000313" key="17">
    <source>
        <dbReference type="EMBL" id="GER45343.1"/>
    </source>
</evidence>
<comment type="function">
    <text evidence="12">Catalyzes the reduction of geranylgeranyl diphosphate to phytyl diphosphate, providing phytol for both tocopherol and chlorophyll synthesis.</text>
</comment>
<evidence type="ECO:0000256" key="2">
    <source>
        <dbReference type="ARBA" id="ARBA00006632"/>
    </source>
</evidence>
<evidence type="ECO:0000256" key="3">
    <source>
        <dbReference type="ARBA" id="ARBA00012380"/>
    </source>
</evidence>
<dbReference type="GO" id="GO:0015979">
    <property type="term" value="P:photosynthesis"/>
    <property type="evidence" value="ECO:0007669"/>
    <property type="project" value="UniProtKB-KW"/>
</dbReference>
<dbReference type="SUPFAM" id="SSF51905">
    <property type="entry name" value="FAD/NAD(P)-binding domain"/>
    <property type="match status" value="1"/>
</dbReference>
<dbReference type="SMART" id="SM00015">
    <property type="entry name" value="IQ"/>
    <property type="match status" value="2"/>
</dbReference>
<dbReference type="Pfam" id="PF01494">
    <property type="entry name" value="FAD_binding_3"/>
    <property type="match status" value="1"/>
</dbReference>